<feature type="chain" id="PRO_5032502690" description="alpha-glucosidase" evidence="3">
    <location>
        <begin position="21"/>
        <end position="178"/>
    </location>
</feature>
<dbReference type="Gene3D" id="3.20.20.80">
    <property type="entry name" value="Glycosidases"/>
    <property type="match status" value="1"/>
</dbReference>
<dbReference type="GO" id="GO:0005975">
    <property type="term" value="P:carbohydrate metabolic process"/>
    <property type="evidence" value="ECO:0007669"/>
    <property type="project" value="InterPro"/>
</dbReference>
<protein>
    <recommendedName>
        <fullName evidence="2">alpha-glucosidase</fullName>
        <ecNumber evidence="2">3.2.1.20</ecNumber>
    </recommendedName>
</protein>
<reference evidence="5" key="1">
    <citation type="submission" date="2020-08" db="EMBL/GenBank/DDBJ databases">
        <title>Genome sequencing and assembly of the red palm weevil Rhynchophorus ferrugineus.</title>
        <authorList>
            <person name="Dias G.B."/>
            <person name="Bergman C.M."/>
            <person name="Manee M."/>
        </authorList>
    </citation>
    <scope>NUCLEOTIDE SEQUENCE</scope>
    <source>
        <strain evidence="5">AA-2017</strain>
        <tissue evidence="5">Whole larva</tissue>
    </source>
</reference>
<dbReference type="SMART" id="SM00642">
    <property type="entry name" value="Aamy"/>
    <property type="match status" value="1"/>
</dbReference>
<dbReference type="SUPFAM" id="SSF51445">
    <property type="entry name" value="(Trans)glycosidases"/>
    <property type="match status" value="1"/>
</dbReference>
<accession>A0A834I748</accession>
<dbReference type="OrthoDB" id="1740265at2759"/>
<proteinExistence type="predicted"/>
<evidence type="ECO:0000256" key="2">
    <source>
        <dbReference type="ARBA" id="ARBA00012741"/>
    </source>
</evidence>
<evidence type="ECO:0000313" key="6">
    <source>
        <dbReference type="Proteomes" id="UP000625711"/>
    </source>
</evidence>
<name>A0A834I748_RHYFE</name>
<dbReference type="PANTHER" id="PTHR10357:SF179">
    <property type="entry name" value="NEUTRAL AND BASIC AMINO ACID TRANSPORT PROTEIN RBAT"/>
    <property type="match status" value="1"/>
</dbReference>
<dbReference type="InterPro" id="IPR006047">
    <property type="entry name" value="GH13_cat_dom"/>
</dbReference>
<feature type="signal peptide" evidence="3">
    <location>
        <begin position="1"/>
        <end position="20"/>
    </location>
</feature>
<evidence type="ECO:0000256" key="1">
    <source>
        <dbReference type="ARBA" id="ARBA00001657"/>
    </source>
</evidence>
<dbReference type="InterPro" id="IPR045857">
    <property type="entry name" value="O16G_dom_2"/>
</dbReference>
<dbReference type="Pfam" id="PF00128">
    <property type="entry name" value="Alpha-amylase"/>
    <property type="match status" value="1"/>
</dbReference>
<dbReference type="Gene3D" id="3.90.400.10">
    <property type="entry name" value="Oligo-1,6-glucosidase, Domain 2"/>
    <property type="match status" value="1"/>
</dbReference>
<sequence>MVLLKVLVLIAALAVCNVSSEKSVKFSYHQPEINESFDWWQTAVFYQIYPRSYKDNNNDGDGDLQGITQKLSYLRDTGINAIWLSPIYKSPQIDNGYDISDYRDIDEIYGSLEDLRNLVDEAHKLGLKVILDYVPNHTSDQHEWFQASLNKQPGYEDYYVWKDPVIVDGQRNPPNNWV</sequence>
<dbReference type="InterPro" id="IPR017853">
    <property type="entry name" value="GH"/>
</dbReference>
<gene>
    <name evidence="5" type="ORF">GWI33_013382</name>
</gene>
<evidence type="ECO:0000256" key="3">
    <source>
        <dbReference type="SAM" id="SignalP"/>
    </source>
</evidence>
<organism evidence="5 6">
    <name type="scientific">Rhynchophorus ferrugineus</name>
    <name type="common">Red palm weevil</name>
    <name type="synonym">Curculio ferrugineus</name>
    <dbReference type="NCBI Taxonomy" id="354439"/>
    <lineage>
        <taxon>Eukaryota</taxon>
        <taxon>Metazoa</taxon>
        <taxon>Ecdysozoa</taxon>
        <taxon>Arthropoda</taxon>
        <taxon>Hexapoda</taxon>
        <taxon>Insecta</taxon>
        <taxon>Pterygota</taxon>
        <taxon>Neoptera</taxon>
        <taxon>Endopterygota</taxon>
        <taxon>Coleoptera</taxon>
        <taxon>Polyphaga</taxon>
        <taxon>Cucujiformia</taxon>
        <taxon>Curculionidae</taxon>
        <taxon>Dryophthorinae</taxon>
        <taxon>Rhynchophorus</taxon>
    </lineage>
</organism>
<dbReference type="PANTHER" id="PTHR10357">
    <property type="entry name" value="ALPHA-AMYLASE FAMILY MEMBER"/>
    <property type="match status" value="1"/>
</dbReference>
<dbReference type="GO" id="GO:0004558">
    <property type="term" value="F:alpha-1,4-glucosidase activity"/>
    <property type="evidence" value="ECO:0007669"/>
    <property type="project" value="UniProtKB-EC"/>
</dbReference>
<comment type="caution">
    <text evidence="5">The sequence shown here is derived from an EMBL/GenBank/DDBJ whole genome shotgun (WGS) entry which is preliminary data.</text>
</comment>
<dbReference type="AlphaFoldDB" id="A0A834I748"/>
<keyword evidence="6" id="KW-1185">Reference proteome</keyword>
<dbReference type="EC" id="3.2.1.20" evidence="2"/>
<comment type="catalytic activity">
    <reaction evidence="1">
        <text>Hydrolysis of terminal, non-reducing (1-&gt;4)-linked alpha-D-glucose residues with release of alpha-D-glucose.</text>
        <dbReference type="EC" id="3.2.1.20"/>
    </reaction>
</comment>
<dbReference type="EMBL" id="JAACXV010013217">
    <property type="protein sequence ID" value="KAF7273921.1"/>
    <property type="molecule type" value="Genomic_DNA"/>
</dbReference>
<evidence type="ECO:0000313" key="5">
    <source>
        <dbReference type="EMBL" id="KAF7273921.1"/>
    </source>
</evidence>
<dbReference type="Proteomes" id="UP000625711">
    <property type="component" value="Unassembled WGS sequence"/>
</dbReference>
<evidence type="ECO:0000259" key="4">
    <source>
        <dbReference type="SMART" id="SM00642"/>
    </source>
</evidence>
<keyword evidence="3" id="KW-0732">Signal</keyword>
<feature type="domain" description="Glycosyl hydrolase family 13 catalytic" evidence="4">
    <location>
        <begin position="47"/>
        <end position="178"/>
    </location>
</feature>